<organism evidence="1 2">
    <name type="scientific">Novosphingobium rhizovicinum</name>
    <dbReference type="NCBI Taxonomy" id="3228928"/>
    <lineage>
        <taxon>Bacteria</taxon>
        <taxon>Pseudomonadati</taxon>
        <taxon>Pseudomonadota</taxon>
        <taxon>Alphaproteobacteria</taxon>
        <taxon>Sphingomonadales</taxon>
        <taxon>Sphingomonadaceae</taxon>
        <taxon>Novosphingobium</taxon>
    </lineage>
</organism>
<reference evidence="1 2" key="1">
    <citation type="submission" date="2024-06" db="EMBL/GenBank/DDBJ databases">
        <title>Novosphingobium rhizovicinus M1R2S20.</title>
        <authorList>
            <person name="Sun J.-Q."/>
        </authorList>
    </citation>
    <scope>NUCLEOTIDE SEQUENCE [LARGE SCALE GENOMIC DNA]</scope>
    <source>
        <strain evidence="1 2">M1R2S20</strain>
    </source>
</reference>
<protein>
    <submittedName>
        <fullName evidence="1">Uncharacterized protein</fullName>
    </submittedName>
</protein>
<comment type="caution">
    <text evidence="1">The sequence shown here is derived from an EMBL/GenBank/DDBJ whole genome shotgun (WGS) entry which is preliminary data.</text>
</comment>
<sequence>MNQFEHAILKADEPAGDCWYGSSGSEPAGLPLTLSIYADRAHVRGILREDAQASDLRVSHAGDLAAVVEGEARPLADIVLVDCPIVDGQVLAALTRLDLRAARTGTRLIVPPQLMLWTMYSDVSIKVARKSG</sequence>
<dbReference type="RefSeq" id="WP_367772612.1">
    <property type="nucleotide sequence ID" value="NZ_JBFNXR010000031.1"/>
</dbReference>
<evidence type="ECO:0000313" key="2">
    <source>
        <dbReference type="Proteomes" id="UP001556118"/>
    </source>
</evidence>
<dbReference type="Proteomes" id="UP001556118">
    <property type="component" value="Unassembled WGS sequence"/>
</dbReference>
<evidence type="ECO:0000313" key="1">
    <source>
        <dbReference type="EMBL" id="MEW9855272.1"/>
    </source>
</evidence>
<proteinExistence type="predicted"/>
<name>A0ABV3RAZ9_9SPHN</name>
<accession>A0ABV3RAZ9</accession>
<keyword evidence="2" id="KW-1185">Reference proteome</keyword>
<dbReference type="EMBL" id="JBFNXR010000031">
    <property type="protein sequence ID" value="MEW9855272.1"/>
    <property type="molecule type" value="Genomic_DNA"/>
</dbReference>
<gene>
    <name evidence="1" type="ORF">ABUH87_08830</name>
</gene>